<organism evidence="1 2">
    <name type="scientific">Potamilus streckersoni</name>
    <dbReference type="NCBI Taxonomy" id="2493646"/>
    <lineage>
        <taxon>Eukaryota</taxon>
        <taxon>Metazoa</taxon>
        <taxon>Spiralia</taxon>
        <taxon>Lophotrochozoa</taxon>
        <taxon>Mollusca</taxon>
        <taxon>Bivalvia</taxon>
        <taxon>Autobranchia</taxon>
        <taxon>Heteroconchia</taxon>
        <taxon>Palaeoheterodonta</taxon>
        <taxon>Unionida</taxon>
        <taxon>Unionoidea</taxon>
        <taxon>Unionidae</taxon>
        <taxon>Ambleminae</taxon>
        <taxon>Lampsilini</taxon>
        <taxon>Potamilus</taxon>
    </lineage>
</organism>
<comment type="caution">
    <text evidence="1">The sequence shown here is derived from an EMBL/GenBank/DDBJ whole genome shotgun (WGS) entry which is preliminary data.</text>
</comment>
<dbReference type="EMBL" id="JAEAOA010001159">
    <property type="protein sequence ID" value="KAK3604726.1"/>
    <property type="molecule type" value="Genomic_DNA"/>
</dbReference>
<dbReference type="AlphaFoldDB" id="A0AAE0W7V6"/>
<name>A0AAE0W7V6_9BIVA</name>
<sequence length="86" mass="10006">MSPSYFETADSFAKASTALDIFQPNRRALQQERSPIGESSSSKLSSKFVRVKSFGRFRLEIPNMMWRNQKSYTEEFRYSSVYDTDS</sequence>
<keyword evidence="2" id="KW-1185">Reference proteome</keyword>
<protein>
    <submittedName>
        <fullName evidence="1">Uncharacterized protein</fullName>
    </submittedName>
</protein>
<reference evidence="1" key="2">
    <citation type="journal article" date="2021" name="Genome Biol. Evol.">
        <title>Developing a high-quality reference genome for a parasitic bivalve with doubly uniparental inheritance (Bivalvia: Unionida).</title>
        <authorList>
            <person name="Smith C.H."/>
        </authorList>
    </citation>
    <scope>NUCLEOTIDE SEQUENCE</scope>
    <source>
        <strain evidence="1">CHS0354</strain>
        <tissue evidence="1">Mantle</tissue>
    </source>
</reference>
<accession>A0AAE0W7V6</accession>
<evidence type="ECO:0000313" key="2">
    <source>
        <dbReference type="Proteomes" id="UP001195483"/>
    </source>
</evidence>
<reference evidence="1" key="1">
    <citation type="journal article" date="2021" name="Genome Biol. Evol.">
        <title>A High-Quality Reference Genome for a Parasitic Bivalve with Doubly Uniparental Inheritance (Bivalvia: Unionida).</title>
        <authorList>
            <person name="Smith C.H."/>
        </authorList>
    </citation>
    <scope>NUCLEOTIDE SEQUENCE</scope>
    <source>
        <strain evidence="1">CHS0354</strain>
    </source>
</reference>
<dbReference type="Proteomes" id="UP001195483">
    <property type="component" value="Unassembled WGS sequence"/>
</dbReference>
<evidence type="ECO:0000313" key="1">
    <source>
        <dbReference type="EMBL" id="KAK3604726.1"/>
    </source>
</evidence>
<reference evidence="1" key="3">
    <citation type="submission" date="2023-05" db="EMBL/GenBank/DDBJ databases">
        <authorList>
            <person name="Smith C.H."/>
        </authorList>
    </citation>
    <scope>NUCLEOTIDE SEQUENCE</scope>
    <source>
        <strain evidence="1">CHS0354</strain>
        <tissue evidence="1">Mantle</tissue>
    </source>
</reference>
<gene>
    <name evidence="1" type="ORF">CHS0354_018966</name>
</gene>
<proteinExistence type="predicted"/>